<sequence>MARLWLHESERVYCDKMTEQEDVDQFHKMLHETAKKALEDLDEAALFDRPLLYCHFAQGIGEPKYMPVERQAELSRLLTEALDGYNELNAAMNLVLFEDAIAHILRINRILEAPRGNALLVGVGGSGKQSLSRLAAFISSIDVFQITLRKGYGLTELRADLAGLYTKAGLKNTSVVFLLTDAQVADEKFLVLVNDLLASGEIADLFADDEVENILNAVRGEVKNQGLQDTRENCWRFFINRVRRMLKVVLCFSPVGSTLRMRARKFPALVNCTSIDWFHEWPHEALLSVSSRFLSSLDLLSGELRPSVAEFMSFVHQSVNQMSAVYLANERRYNYTTPKSFLEQIQLYENMLRKKSSELLAKMARLENGLQKLESTAQQVDDLKAKLAAQEVELAQKNEDANKLLAIVGAETEKVTGEKEVANSEEEKVAKIKKEVSKKQSDCEQDLAKAEPALLAAQTALNTLNKNNLSEMKSFGSPPSAVVNVTAAVMCLLAPGGKVPKDRSWKAAKAGIMSKVDVFLDSLINYDKENIHENCLKAVSDYLKDPEFSPEFVQSKSLAAAGLCSWAINIVNFYK</sequence>
<gene>
    <name evidence="17" type="ORF">PXEA_LOCUS17467</name>
</gene>
<reference evidence="17" key="1">
    <citation type="submission" date="2018-11" db="EMBL/GenBank/DDBJ databases">
        <authorList>
            <consortium name="Pathogen Informatics"/>
        </authorList>
    </citation>
    <scope>NUCLEOTIDE SEQUENCE</scope>
</reference>
<dbReference type="AlphaFoldDB" id="A0A448WZE8"/>
<dbReference type="EMBL" id="CAAALY010065396">
    <property type="protein sequence ID" value="VEL24027.1"/>
    <property type="molecule type" value="Genomic_DNA"/>
</dbReference>
<evidence type="ECO:0000256" key="13">
    <source>
        <dbReference type="SAM" id="Coils"/>
    </source>
</evidence>
<dbReference type="Gene3D" id="1.20.920.30">
    <property type="match status" value="1"/>
</dbReference>
<evidence type="ECO:0000256" key="2">
    <source>
        <dbReference type="ARBA" id="ARBA00008887"/>
    </source>
</evidence>
<dbReference type="InterPro" id="IPR024317">
    <property type="entry name" value="Dynein_heavy_chain_D4_dom"/>
</dbReference>
<keyword evidence="10" id="KW-0505">Motor protein</keyword>
<evidence type="ECO:0000256" key="4">
    <source>
        <dbReference type="ARBA" id="ARBA00022701"/>
    </source>
</evidence>
<keyword evidence="18" id="KW-1185">Reference proteome</keyword>
<evidence type="ECO:0000313" key="18">
    <source>
        <dbReference type="Proteomes" id="UP000784294"/>
    </source>
</evidence>
<evidence type="ECO:0000259" key="16">
    <source>
        <dbReference type="Pfam" id="PF17857"/>
    </source>
</evidence>
<feature type="non-terminal residue" evidence="17">
    <location>
        <position position="575"/>
    </location>
</feature>
<keyword evidence="6" id="KW-0067">ATP-binding</keyword>
<keyword evidence="4" id="KW-0493">Microtubule</keyword>
<dbReference type="GO" id="GO:0005524">
    <property type="term" value="F:ATP binding"/>
    <property type="evidence" value="ECO:0007669"/>
    <property type="project" value="UniProtKB-KW"/>
</dbReference>
<keyword evidence="11" id="KW-0206">Cytoskeleton</keyword>
<dbReference type="Gene3D" id="1.20.920.20">
    <property type="match status" value="1"/>
</dbReference>
<comment type="subcellular location">
    <subcellularLocation>
        <location evidence="1">Cytoplasm</location>
        <location evidence="1">Cytoskeleton</location>
        <location evidence="1">Cilium axoneme</location>
    </subcellularLocation>
</comment>
<feature type="domain" description="Dynein heavy chain coiled coil stalk" evidence="14">
    <location>
        <begin position="365"/>
        <end position="574"/>
    </location>
</feature>
<evidence type="ECO:0000256" key="1">
    <source>
        <dbReference type="ARBA" id="ARBA00004430"/>
    </source>
</evidence>
<feature type="domain" description="Dynein heavy chain 3 AAA+ lid" evidence="16">
    <location>
        <begin position="2"/>
        <end position="46"/>
    </location>
</feature>
<organism evidence="17 18">
    <name type="scientific">Protopolystoma xenopodis</name>
    <dbReference type="NCBI Taxonomy" id="117903"/>
    <lineage>
        <taxon>Eukaryota</taxon>
        <taxon>Metazoa</taxon>
        <taxon>Spiralia</taxon>
        <taxon>Lophotrochozoa</taxon>
        <taxon>Platyhelminthes</taxon>
        <taxon>Monogenea</taxon>
        <taxon>Polyopisthocotylea</taxon>
        <taxon>Polystomatidea</taxon>
        <taxon>Polystomatidae</taxon>
        <taxon>Protopolystoma</taxon>
    </lineage>
</organism>
<evidence type="ECO:0000259" key="15">
    <source>
        <dbReference type="Pfam" id="PF12780"/>
    </source>
</evidence>
<feature type="domain" description="Dynein heavy chain AAA module D4" evidence="15">
    <location>
        <begin position="92"/>
        <end position="351"/>
    </location>
</feature>
<evidence type="ECO:0000256" key="3">
    <source>
        <dbReference type="ARBA" id="ARBA00022490"/>
    </source>
</evidence>
<evidence type="ECO:0008006" key="19">
    <source>
        <dbReference type="Google" id="ProtNLM"/>
    </source>
</evidence>
<dbReference type="PANTHER" id="PTHR46961:SF20">
    <property type="entry name" value="LOW QUALITY PROTEIN: DYNEIN BETA CHAIN, CILIARY-LIKE"/>
    <property type="match status" value="1"/>
</dbReference>
<dbReference type="Proteomes" id="UP000784294">
    <property type="component" value="Unassembled WGS sequence"/>
</dbReference>
<protein>
    <recommendedName>
        <fullName evidence="19">Dynein heavy chain AAA module D4 domain-containing protein</fullName>
    </recommendedName>
</protein>
<accession>A0A448WZE8</accession>
<dbReference type="GO" id="GO:0051959">
    <property type="term" value="F:dynein light intermediate chain binding"/>
    <property type="evidence" value="ECO:0007669"/>
    <property type="project" value="InterPro"/>
</dbReference>
<dbReference type="FunFam" id="3.40.50.300:FF:002141">
    <property type="entry name" value="Dynein heavy chain"/>
    <property type="match status" value="1"/>
</dbReference>
<evidence type="ECO:0000256" key="9">
    <source>
        <dbReference type="ARBA" id="ARBA00023069"/>
    </source>
</evidence>
<evidence type="ECO:0000256" key="6">
    <source>
        <dbReference type="ARBA" id="ARBA00022840"/>
    </source>
</evidence>
<keyword evidence="5" id="KW-0547">Nucleotide-binding</keyword>
<dbReference type="SUPFAM" id="SSF52540">
    <property type="entry name" value="P-loop containing nucleoside triphosphate hydrolases"/>
    <property type="match status" value="1"/>
</dbReference>
<proteinExistence type="inferred from homology"/>
<keyword evidence="3" id="KW-0963">Cytoplasm</keyword>
<feature type="coiled-coil region" evidence="13">
    <location>
        <begin position="356"/>
        <end position="442"/>
    </location>
</feature>
<evidence type="ECO:0000256" key="11">
    <source>
        <dbReference type="ARBA" id="ARBA00023212"/>
    </source>
</evidence>
<dbReference type="FunFam" id="1.20.920.20:FF:000003">
    <property type="entry name" value="Dynein axonemal heavy chain 17"/>
    <property type="match status" value="1"/>
</dbReference>
<evidence type="ECO:0000256" key="10">
    <source>
        <dbReference type="ARBA" id="ARBA00023175"/>
    </source>
</evidence>
<dbReference type="Pfam" id="PF12780">
    <property type="entry name" value="AAA_8"/>
    <property type="match status" value="1"/>
</dbReference>
<keyword evidence="7" id="KW-0243">Dynein</keyword>
<dbReference type="GO" id="GO:0007018">
    <property type="term" value="P:microtubule-based movement"/>
    <property type="evidence" value="ECO:0007669"/>
    <property type="project" value="InterPro"/>
</dbReference>
<comment type="similarity">
    <text evidence="2">Belongs to the dynein heavy chain family.</text>
</comment>
<comment type="caution">
    <text evidence="17">The sequence shown here is derived from an EMBL/GenBank/DDBJ whole genome shotgun (WGS) entry which is preliminary data.</text>
</comment>
<evidence type="ECO:0000256" key="12">
    <source>
        <dbReference type="ARBA" id="ARBA00023273"/>
    </source>
</evidence>
<dbReference type="InterPro" id="IPR024743">
    <property type="entry name" value="Dynein_HC_stalk"/>
</dbReference>
<evidence type="ECO:0000259" key="14">
    <source>
        <dbReference type="Pfam" id="PF12777"/>
    </source>
</evidence>
<dbReference type="OrthoDB" id="10266008at2759"/>
<evidence type="ECO:0000256" key="7">
    <source>
        <dbReference type="ARBA" id="ARBA00023017"/>
    </source>
</evidence>
<dbReference type="Pfam" id="PF17857">
    <property type="entry name" value="AAA_lid_1"/>
    <property type="match status" value="1"/>
</dbReference>
<keyword evidence="8 13" id="KW-0175">Coiled coil</keyword>
<keyword evidence="9" id="KW-0969">Cilium</keyword>
<name>A0A448WZE8_9PLAT</name>
<dbReference type="Gene3D" id="3.40.50.300">
    <property type="entry name" value="P-loop containing nucleotide triphosphate hydrolases"/>
    <property type="match status" value="1"/>
</dbReference>
<dbReference type="GO" id="GO:0045505">
    <property type="term" value="F:dynein intermediate chain binding"/>
    <property type="evidence" value="ECO:0007669"/>
    <property type="project" value="InterPro"/>
</dbReference>
<keyword evidence="12" id="KW-0966">Cell projection</keyword>
<dbReference type="InterPro" id="IPR027417">
    <property type="entry name" value="P-loop_NTPase"/>
</dbReference>
<evidence type="ECO:0000256" key="5">
    <source>
        <dbReference type="ARBA" id="ARBA00022741"/>
    </source>
</evidence>
<evidence type="ECO:0000256" key="8">
    <source>
        <dbReference type="ARBA" id="ARBA00023054"/>
    </source>
</evidence>
<dbReference type="InterPro" id="IPR026983">
    <property type="entry name" value="DHC"/>
</dbReference>
<evidence type="ECO:0000313" key="17">
    <source>
        <dbReference type="EMBL" id="VEL24027.1"/>
    </source>
</evidence>
<dbReference type="PANTHER" id="PTHR46961">
    <property type="entry name" value="DYNEIN HEAVY CHAIN 1, AXONEMAL-LIKE PROTEIN"/>
    <property type="match status" value="1"/>
</dbReference>
<dbReference type="GO" id="GO:0005930">
    <property type="term" value="C:axoneme"/>
    <property type="evidence" value="ECO:0007669"/>
    <property type="project" value="UniProtKB-SubCell"/>
</dbReference>
<dbReference type="GO" id="GO:0030286">
    <property type="term" value="C:dynein complex"/>
    <property type="evidence" value="ECO:0007669"/>
    <property type="project" value="UniProtKB-KW"/>
</dbReference>
<dbReference type="InterPro" id="IPR041589">
    <property type="entry name" value="DNAH3_AAA_lid_1"/>
</dbReference>
<dbReference type="GO" id="GO:0005874">
    <property type="term" value="C:microtubule"/>
    <property type="evidence" value="ECO:0007669"/>
    <property type="project" value="UniProtKB-KW"/>
</dbReference>
<dbReference type="Pfam" id="PF12777">
    <property type="entry name" value="MT"/>
    <property type="match status" value="1"/>
</dbReference>